<proteinExistence type="predicted"/>
<accession>A0AAV7RKJ1</accession>
<evidence type="ECO:0000313" key="1">
    <source>
        <dbReference type="EMBL" id="KAJ1151498.1"/>
    </source>
</evidence>
<dbReference type="Proteomes" id="UP001066276">
    <property type="component" value="Chromosome 5"/>
</dbReference>
<sequence>MEEGLTRVQWNQDTKEELQMVSVARLLRNKNKERTHKYILSYVLNLNPNPTIAKKAYKNQGFMYESALWLQSVQFTKTQDV</sequence>
<gene>
    <name evidence="1" type="ORF">NDU88_004278</name>
</gene>
<evidence type="ECO:0000313" key="2">
    <source>
        <dbReference type="Proteomes" id="UP001066276"/>
    </source>
</evidence>
<name>A0AAV7RKJ1_PLEWA</name>
<protein>
    <submittedName>
        <fullName evidence="1">Uncharacterized protein</fullName>
    </submittedName>
</protein>
<dbReference type="EMBL" id="JANPWB010000009">
    <property type="protein sequence ID" value="KAJ1151498.1"/>
    <property type="molecule type" value="Genomic_DNA"/>
</dbReference>
<dbReference type="AlphaFoldDB" id="A0AAV7RKJ1"/>
<comment type="caution">
    <text evidence="1">The sequence shown here is derived from an EMBL/GenBank/DDBJ whole genome shotgun (WGS) entry which is preliminary data.</text>
</comment>
<reference evidence="1" key="1">
    <citation type="journal article" date="2022" name="bioRxiv">
        <title>Sequencing and chromosome-scale assembly of the giantPleurodeles waltlgenome.</title>
        <authorList>
            <person name="Brown T."/>
            <person name="Elewa A."/>
            <person name="Iarovenko S."/>
            <person name="Subramanian E."/>
            <person name="Araus A.J."/>
            <person name="Petzold A."/>
            <person name="Susuki M."/>
            <person name="Suzuki K.-i.T."/>
            <person name="Hayashi T."/>
            <person name="Toyoda A."/>
            <person name="Oliveira C."/>
            <person name="Osipova E."/>
            <person name="Leigh N.D."/>
            <person name="Simon A."/>
            <person name="Yun M.H."/>
        </authorList>
    </citation>
    <scope>NUCLEOTIDE SEQUENCE</scope>
    <source>
        <strain evidence="1">20211129_DDA</strain>
        <tissue evidence="1">Liver</tissue>
    </source>
</reference>
<organism evidence="1 2">
    <name type="scientific">Pleurodeles waltl</name>
    <name type="common">Iberian ribbed newt</name>
    <dbReference type="NCBI Taxonomy" id="8319"/>
    <lineage>
        <taxon>Eukaryota</taxon>
        <taxon>Metazoa</taxon>
        <taxon>Chordata</taxon>
        <taxon>Craniata</taxon>
        <taxon>Vertebrata</taxon>
        <taxon>Euteleostomi</taxon>
        <taxon>Amphibia</taxon>
        <taxon>Batrachia</taxon>
        <taxon>Caudata</taxon>
        <taxon>Salamandroidea</taxon>
        <taxon>Salamandridae</taxon>
        <taxon>Pleurodelinae</taxon>
        <taxon>Pleurodeles</taxon>
    </lineage>
</organism>
<keyword evidence="2" id="KW-1185">Reference proteome</keyword>